<dbReference type="OrthoDB" id="5952546at2759"/>
<feature type="binding site" evidence="1">
    <location>
        <position position="68"/>
    </location>
    <ligand>
        <name>Zn(2+)</name>
        <dbReference type="ChEBI" id="CHEBI:29105"/>
    </ligand>
</feature>
<feature type="binding site" evidence="1">
    <location>
        <position position="65"/>
    </location>
    <ligand>
        <name>Zn(2+)</name>
        <dbReference type="ChEBI" id="CHEBI:29105"/>
    </ligand>
</feature>
<proteinExistence type="predicted"/>
<keyword evidence="1" id="KW-0862">Zinc</keyword>
<dbReference type="Proteomes" id="UP000838412">
    <property type="component" value="Chromosome 18"/>
</dbReference>
<evidence type="ECO:0000259" key="4">
    <source>
        <dbReference type="PROSITE" id="PS51915"/>
    </source>
</evidence>
<dbReference type="Gene3D" id="3.40.1800.20">
    <property type="match status" value="1"/>
</dbReference>
<dbReference type="AlphaFoldDB" id="A0A8J9ZA59"/>
<feature type="chain" id="PRO_5035432088" evidence="3">
    <location>
        <begin position="20"/>
        <end position="1177"/>
    </location>
</feature>
<keyword evidence="6" id="KW-1185">Reference proteome</keyword>
<dbReference type="GO" id="GO:0008270">
    <property type="term" value="F:zinc ion binding"/>
    <property type="evidence" value="ECO:0007669"/>
    <property type="project" value="UniProtKB-UniRule"/>
</dbReference>
<gene>
    <name evidence="5" type="primary">Hypp8721</name>
    <name evidence="5" type="ORF">BLAG_LOCUS10858</name>
</gene>
<feature type="signal peptide" evidence="3">
    <location>
        <begin position="1"/>
        <end position="19"/>
    </location>
</feature>
<dbReference type="InterPro" id="IPR046496">
    <property type="entry name" value="DUF6589"/>
</dbReference>
<keyword evidence="3" id="KW-0732">Signal</keyword>
<organism evidence="5 6">
    <name type="scientific">Branchiostoma lanceolatum</name>
    <name type="common">Common lancelet</name>
    <name type="synonym">Amphioxus lanceolatum</name>
    <dbReference type="NCBI Taxonomy" id="7740"/>
    <lineage>
        <taxon>Eukaryota</taxon>
        <taxon>Metazoa</taxon>
        <taxon>Chordata</taxon>
        <taxon>Cephalochordata</taxon>
        <taxon>Leptocardii</taxon>
        <taxon>Amphioxiformes</taxon>
        <taxon>Branchiostomatidae</taxon>
        <taxon>Branchiostoma</taxon>
    </lineage>
</organism>
<name>A0A8J9ZA59_BRALA</name>
<accession>A0A8J9ZA59</accession>
<feature type="binding site" evidence="1">
    <location>
        <position position="12"/>
    </location>
    <ligand>
        <name>Zn(2+)</name>
        <dbReference type="ChEBI" id="CHEBI:29105"/>
    </ligand>
</feature>
<dbReference type="InterPro" id="IPR012934">
    <property type="entry name" value="Znf_AD"/>
</dbReference>
<reference evidence="5" key="1">
    <citation type="submission" date="2022-01" db="EMBL/GenBank/DDBJ databases">
        <authorList>
            <person name="Braso-Vives M."/>
        </authorList>
    </citation>
    <scope>NUCLEOTIDE SEQUENCE</scope>
</reference>
<dbReference type="GO" id="GO:0005634">
    <property type="term" value="C:nucleus"/>
    <property type="evidence" value="ECO:0007669"/>
    <property type="project" value="InterPro"/>
</dbReference>
<feature type="region of interest" description="Disordered" evidence="2">
    <location>
        <begin position="96"/>
        <end position="132"/>
    </location>
</feature>
<keyword evidence="1" id="KW-0479">Metal-binding</keyword>
<feature type="domain" description="ZAD" evidence="4">
    <location>
        <begin position="10"/>
        <end position="92"/>
    </location>
</feature>
<dbReference type="Pfam" id="PF20231">
    <property type="entry name" value="DUF6589"/>
    <property type="match status" value="1"/>
</dbReference>
<evidence type="ECO:0000256" key="1">
    <source>
        <dbReference type="PROSITE-ProRule" id="PRU01263"/>
    </source>
</evidence>
<evidence type="ECO:0000313" key="5">
    <source>
        <dbReference type="EMBL" id="CAH1249920.1"/>
    </source>
</evidence>
<evidence type="ECO:0000256" key="3">
    <source>
        <dbReference type="SAM" id="SignalP"/>
    </source>
</evidence>
<dbReference type="EMBL" id="OV696703">
    <property type="protein sequence ID" value="CAH1249920.1"/>
    <property type="molecule type" value="Genomic_DNA"/>
</dbReference>
<protein>
    <submittedName>
        <fullName evidence="5">Hypp8721 protein</fullName>
    </submittedName>
</protein>
<evidence type="ECO:0000256" key="2">
    <source>
        <dbReference type="SAM" id="MobiDB-lite"/>
    </source>
</evidence>
<feature type="binding site" evidence="1">
    <location>
        <position position="15"/>
    </location>
    <ligand>
        <name>Zn(2+)</name>
        <dbReference type="ChEBI" id="CHEBI:29105"/>
    </ligand>
</feature>
<sequence length="1177" mass="130479">MLLAMAAVRVLCLLCGVNCRGPNGKVQHSRNVFRSSAKEDAPATRLKTLLGVTIEKGSGFSETICYKCDSKLSKVRQWQKDAEANTASLDKWRRLLSAPKTPLKQTPQKDNRNKEKKRGLIFTPGKSPAHKQTRMSVESRENIAPRRSSNVTNLQVLLQYPSDKHPRVIELRGDAKTIVQQVVENSWSAAANSALRLKNMGGAIQHKVAQRIKQEVGAMAGNSILGKTSTDDLVNFKLDTFAEELEAKTPWLNACLKGACGNTDSKPAKIAKCTAAAVCAKAVHPTLSAWQYRNSIVLLHGGAKKKTFKRLNKQNICMSHSSSIQKQSEFGKNRDRDIIKWKKALEAHLGSVSLLKELNTITAEQEAEDEKTRLDLSGNTTISSADLQACNFSFKVFAQESTEQHMEGDICQSLGVAPLAQQPPEGDHTAGNPGKKTEAFASSFKVFAQDSTEQHMEGDICQSLGVAPLAQQPPEGDHTAGNPGKKTEAFASSFKVFAQDSTEQHMEGDICQSLGVAPLAQQPPEGDHTAGNPGKKTELTTYLQGMPGYTDEVKTLAVQAISQVSSNHTATKDIIDAAISSILTTPLQTFQLIFDNLDFQVTAKHQSKTNKNKSIHWVHQYAAKDRVLNDFDSDKQQKPLRDLGVSDILPTEEVQNQLRRDYIILVSRVMVTYLSAFEALKGVVVKHIPHPYTEEMSKASIQTWLGLQFKNENLGRDMVEILRYFQTHYVPSELDDEGRIQRLLLTILLGGDWLSEERAENVQSAFMDGDNAQERLDGLLPKFELWHFTRNLAEILHAIFYKESSAGDKGSLCSNMNVVGATSAKKGPHTAYNHNKEFVTKDIDALIVYACMKAFNLESIDARPADFPPAYILQASRHKQRDWLESKAAEIVDSMFAEDAASVQDITKGMAPKPKPQLACRHPGCPKVYVRPGSRASHEKGKHNLFVQEDPGSSGKSLPKEDHIYNYHVGKLTLALLIRNIEDATKEGDGERISRCFRMALLYFKAYGHTKYAYGTLMFFARVNALLPPKLAHSLVWNRVVSNRGGKGKNIPMDLRLEHMNNFLKSFLKHLGPNLNERSAARVANAVGEMEKLLKGADADLGVSSDSGHHHKGDPSPEVHILVEQYLEVEALHYIPGREYNSFPGFPRDLLAKIDPAKLADWVKSKKQKWSATFENA</sequence>
<keyword evidence="1" id="KW-0863">Zinc-finger</keyword>
<dbReference type="PROSITE" id="PS51915">
    <property type="entry name" value="ZAD"/>
    <property type="match status" value="1"/>
</dbReference>
<evidence type="ECO:0000313" key="6">
    <source>
        <dbReference type="Proteomes" id="UP000838412"/>
    </source>
</evidence>